<name>A0A7C6A814_DESAE</name>
<dbReference type="Gene3D" id="3.90.550.10">
    <property type="entry name" value="Spore Coat Polysaccharide Biosynthesis Protein SpsA, Chain A"/>
    <property type="match status" value="1"/>
</dbReference>
<dbReference type="InterPro" id="IPR018294">
    <property type="entry name" value="ISPD_synthase_CS"/>
</dbReference>
<dbReference type="EMBL" id="DRZX01000222">
    <property type="protein sequence ID" value="HHS49117.1"/>
    <property type="molecule type" value="Genomic_DNA"/>
</dbReference>
<dbReference type="PANTHER" id="PTHR32125">
    <property type="entry name" value="2-C-METHYL-D-ERYTHRITOL 4-PHOSPHATE CYTIDYLYLTRANSFERASE, CHLOROPLASTIC"/>
    <property type="match status" value="1"/>
</dbReference>
<dbReference type="NCBIfam" id="TIGR00453">
    <property type="entry name" value="ispD"/>
    <property type="match status" value="1"/>
</dbReference>
<dbReference type="InterPro" id="IPR034683">
    <property type="entry name" value="IspD/TarI"/>
</dbReference>
<proteinExistence type="inferred from homology"/>
<dbReference type="InterPro" id="IPR001228">
    <property type="entry name" value="IspD"/>
</dbReference>
<dbReference type="FunFam" id="3.90.550.10:FF:000003">
    <property type="entry name" value="2-C-methyl-D-erythritol 4-phosphate cytidylyltransferase"/>
    <property type="match status" value="1"/>
</dbReference>
<dbReference type="Pfam" id="PF01128">
    <property type="entry name" value="IspD"/>
    <property type="match status" value="1"/>
</dbReference>
<dbReference type="UniPathway" id="UPA00056">
    <property type="reaction ID" value="UER00093"/>
</dbReference>
<dbReference type="EC" id="2.7.7.60" evidence="4"/>
<keyword evidence="6 9" id="KW-0808">Transferase</keyword>
<dbReference type="PROSITE" id="PS01295">
    <property type="entry name" value="ISPD"/>
    <property type="match status" value="1"/>
</dbReference>
<evidence type="ECO:0000256" key="2">
    <source>
        <dbReference type="ARBA" id="ARBA00004787"/>
    </source>
</evidence>
<dbReference type="InterPro" id="IPR029044">
    <property type="entry name" value="Nucleotide-diphossugar_trans"/>
</dbReference>
<evidence type="ECO:0000313" key="9">
    <source>
        <dbReference type="EMBL" id="HHS49117.1"/>
    </source>
</evidence>
<comment type="catalytic activity">
    <reaction evidence="1">
        <text>2-C-methyl-D-erythritol 4-phosphate + CTP + H(+) = 4-CDP-2-C-methyl-D-erythritol + diphosphate</text>
        <dbReference type="Rhea" id="RHEA:13429"/>
        <dbReference type="ChEBI" id="CHEBI:15378"/>
        <dbReference type="ChEBI" id="CHEBI:33019"/>
        <dbReference type="ChEBI" id="CHEBI:37563"/>
        <dbReference type="ChEBI" id="CHEBI:57823"/>
        <dbReference type="ChEBI" id="CHEBI:58262"/>
        <dbReference type="EC" id="2.7.7.60"/>
    </reaction>
</comment>
<evidence type="ECO:0000256" key="6">
    <source>
        <dbReference type="ARBA" id="ARBA00022679"/>
    </source>
</evidence>
<sequence length="216" mass="24566">MRTAIITAAGSGSRFGAKKQFEKLNNKLVIDYSVEFFNALGFDIIITVPKEDVDFVQERFSFAKVVEGSIERFFSVYNGLKLVSDDIVLIHDAVRPILNKEKILELLNKVYEKKSAILAIKCTDTLKFVQDDYIKFTIKRDSIFCAQTPQGFDAKLLKIAFNKALNDNLIFTDEASLWEHYISSVAIVEGYRYNIKITTKEDLKLASCILNNDIVL</sequence>
<evidence type="ECO:0000256" key="7">
    <source>
        <dbReference type="ARBA" id="ARBA00022695"/>
    </source>
</evidence>
<dbReference type="SUPFAM" id="SSF53448">
    <property type="entry name" value="Nucleotide-diphospho-sugar transferases"/>
    <property type="match status" value="1"/>
</dbReference>
<keyword evidence="7 9" id="KW-0548">Nucleotidyltransferase</keyword>
<reference evidence="9" key="1">
    <citation type="journal article" date="2020" name="mSystems">
        <title>Genome- and Community-Level Interaction Insights into Carbon Utilization and Element Cycling Functions of Hydrothermarchaeota in Hydrothermal Sediment.</title>
        <authorList>
            <person name="Zhou Z."/>
            <person name="Liu Y."/>
            <person name="Xu W."/>
            <person name="Pan J."/>
            <person name="Luo Z.H."/>
            <person name="Li M."/>
        </authorList>
    </citation>
    <scope>NUCLEOTIDE SEQUENCE [LARGE SCALE GENOMIC DNA]</scope>
    <source>
        <strain evidence="9">SpSt-1135</strain>
    </source>
</reference>
<dbReference type="GO" id="GO:0050518">
    <property type="term" value="F:2-C-methyl-D-erythritol 4-phosphate cytidylyltransferase activity"/>
    <property type="evidence" value="ECO:0007669"/>
    <property type="project" value="UniProtKB-EC"/>
</dbReference>
<comment type="similarity">
    <text evidence="3">Belongs to the IspD/TarI cytidylyltransferase family. IspD subfamily.</text>
</comment>
<dbReference type="CDD" id="cd02516">
    <property type="entry name" value="CDP-ME_synthetase"/>
    <property type="match status" value="1"/>
</dbReference>
<dbReference type="GO" id="GO:0019288">
    <property type="term" value="P:isopentenyl diphosphate biosynthetic process, methylerythritol 4-phosphate pathway"/>
    <property type="evidence" value="ECO:0007669"/>
    <property type="project" value="UniProtKB-UniPathway"/>
</dbReference>
<evidence type="ECO:0000256" key="3">
    <source>
        <dbReference type="ARBA" id="ARBA00009789"/>
    </source>
</evidence>
<dbReference type="PANTHER" id="PTHR32125:SF4">
    <property type="entry name" value="2-C-METHYL-D-ERYTHRITOL 4-PHOSPHATE CYTIDYLYLTRANSFERASE, CHLOROPLASTIC"/>
    <property type="match status" value="1"/>
</dbReference>
<keyword evidence="8" id="KW-0414">Isoprene biosynthesis</keyword>
<evidence type="ECO:0000256" key="5">
    <source>
        <dbReference type="ARBA" id="ARBA00019056"/>
    </source>
</evidence>
<evidence type="ECO:0000256" key="4">
    <source>
        <dbReference type="ARBA" id="ARBA00012526"/>
    </source>
</evidence>
<dbReference type="Proteomes" id="UP000886400">
    <property type="component" value="Unassembled WGS sequence"/>
</dbReference>
<evidence type="ECO:0000256" key="8">
    <source>
        <dbReference type="ARBA" id="ARBA00023229"/>
    </source>
</evidence>
<evidence type="ECO:0000256" key="1">
    <source>
        <dbReference type="ARBA" id="ARBA00001282"/>
    </source>
</evidence>
<organism evidence="9">
    <name type="scientific">Desulfurella acetivorans</name>
    <dbReference type="NCBI Taxonomy" id="33002"/>
    <lineage>
        <taxon>Bacteria</taxon>
        <taxon>Pseudomonadati</taxon>
        <taxon>Campylobacterota</taxon>
        <taxon>Desulfurellia</taxon>
        <taxon>Desulfurellales</taxon>
        <taxon>Desulfurellaceae</taxon>
        <taxon>Desulfurella</taxon>
    </lineage>
</organism>
<accession>A0A7C6A814</accession>
<dbReference type="InterPro" id="IPR050088">
    <property type="entry name" value="IspD/TarI_cytidylyltransf_bact"/>
</dbReference>
<gene>
    <name evidence="9" type="primary">ispD</name>
    <name evidence="9" type="ORF">ENM99_04605</name>
</gene>
<comment type="pathway">
    <text evidence="2">Isoprenoid biosynthesis; isopentenyl diphosphate biosynthesis via DXP pathway; isopentenyl diphosphate from 1-deoxy-D-xylulose 5-phosphate: step 2/6.</text>
</comment>
<protein>
    <recommendedName>
        <fullName evidence="5">2-C-methyl-D-erythritol 4-phosphate cytidylyltransferase</fullName>
        <ecNumber evidence="4">2.7.7.60</ecNumber>
    </recommendedName>
</protein>
<comment type="caution">
    <text evidence="9">The sequence shown here is derived from an EMBL/GenBank/DDBJ whole genome shotgun (WGS) entry which is preliminary data.</text>
</comment>
<dbReference type="AlphaFoldDB" id="A0A7C6A814"/>